<dbReference type="Proteomes" id="UP000304941">
    <property type="component" value="Unassembled WGS sequence"/>
</dbReference>
<organism evidence="2 3">
    <name type="scientific">Pseudomonas edaphica</name>
    <dbReference type="NCBI Taxonomy" id="2006980"/>
    <lineage>
        <taxon>Bacteria</taxon>
        <taxon>Pseudomonadati</taxon>
        <taxon>Pseudomonadota</taxon>
        <taxon>Gammaproteobacteria</taxon>
        <taxon>Pseudomonadales</taxon>
        <taxon>Pseudomonadaceae</taxon>
        <taxon>Pseudomonas</taxon>
    </lineage>
</organism>
<reference evidence="2 3" key="1">
    <citation type="submission" date="2019-05" db="EMBL/GenBank/DDBJ databases">
        <title>Pseudomonas edaphica sp. nov., isolated from rhizospheric soil of Cistus ladanifer L. in Spain.</title>
        <authorList>
            <person name="Peix A."/>
        </authorList>
    </citation>
    <scope>NUCLEOTIDE SEQUENCE [LARGE SCALE GENOMIC DNA]</scope>
    <source>
        <strain evidence="2 3">RD25</strain>
    </source>
</reference>
<comment type="caution">
    <text evidence="2">The sequence shown here is derived from an EMBL/GenBank/DDBJ whole genome shotgun (WGS) entry which is preliminary data.</text>
</comment>
<name>A0ABY2U9J5_9PSED</name>
<dbReference type="Gene3D" id="3.40.50.300">
    <property type="entry name" value="P-loop containing nucleotide triphosphate hydrolases"/>
    <property type="match status" value="1"/>
</dbReference>
<sequence>MADSTAILVLGMPRSGTSAVTRVLNLHGASLSDKLLPAAKPNPKGFFESADALAIHERLLKAMGRNWYDIAEMPEGWLDLPQTLEAQRDLKALVKRDYFDKTIWVIKEPRMCRLVPLWIRVLESLDIKLRVLLVTRHPEEVVRSVARMVGEDQWSPEHTKILWLEYFFEAEKHTRGLSRALITYDQLLNDWEFHIDRIAHELSIQWPISSTAAKPHVDDYLGAENRHHRHCPAERVPETELSLAENVYITCNEMKGDYWSALKSLYSEFSAVFAFFQRPMQDLIHKAATEQVSMMSIQQSELDELRNHHNTVFFSQQTELNELRRYHSEVFYSQKSELDTLRSESEAARLRHQSEVDELRRQGEELANTHAVELSELRKQKEALILTHQAELEELTFALGHAKDEVATAQREREALTAALNKRTGELDVARIEEKKVSSALLELQSSYATLVSLAGSKKWLLRRLFTTSNKN</sequence>
<proteinExistence type="predicted"/>
<evidence type="ECO:0000313" key="2">
    <source>
        <dbReference type="EMBL" id="TLG92889.1"/>
    </source>
</evidence>
<keyword evidence="1" id="KW-0175">Coiled coil</keyword>
<dbReference type="Pfam" id="PF13469">
    <property type="entry name" value="Sulfotransfer_3"/>
    <property type="match status" value="1"/>
</dbReference>
<dbReference type="InterPro" id="IPR027417">
    <property type="entry name" value="P-loop_NTPase"/>
</dbReference>
<dbReference type="PIRSF" id="PIRSF029407">
    <property type="entry name" value="UCP029407"/>
    <property type="match status" value="1"/>
</dbReference>
<evidence type="ECO:0000313" key="3">
    <source>
        <dbReference type="Proteomes" id="UP000304941"/>
    </source>
</evidence>
<protein>
    <recommendedName>
        <fullName evidence="4">Sulfotransferase family protein</fullName>
    </recommendedName>
</protein>
<evidence type="ECO:0000256" key="1">
    <source>
        <dbReference type="SAM" id="Coils"/>
    </source>
</evidence>
<feature type="coiled-coil region" evidence="1">
    <location>
        <begin position="342"/>
        <end position="419"/>
    </location>
</feature>
<gene>
    <name evidence="2" type="ORF">FEM54_06435</name>
</gene>
<dbReference type="EMBL" id="VBVZ01000061">
    <property type="protein sequence ID" value="TLG92889.1"/>
    <property type="molecule type" value="Genomic_DNA"/>
</dbReference>
<accession>A0ABY2U9J5</accession>
<dbReference type="InterPro" id="IPR014556">
    <property type="entry name" value="UCP029407"/>
</dbReference>
<dbReference type="RefSeq" id="WP_138450065.1">
    <property type="nucleotide sequence ID" value="NZ_VBVZ01000061.1"/>
</dbReference>
<dbReference type="SUPFAM" id="SSF52540">
    <property type="entry name" value="P-loop containing nucleoside triphosphate hydrolases"/>
    <property type="match status" value="1"/>
</dbReference>
<evidence type="ECO:0008006" key="4">
    <source>
        <dbReference type="Google" id="ProtNLM"/>
    </source>
</evidence>
<keyword evidence="3" id="KW-1185">Reference proteome</keyword>